<dbReference type="PANTHER" id="PTHR47989:SF27">
    <property type="entry name" value="PROTEIN KINASE DOMAIN-CONTAINING PROTEIN"/>
    <property type="match status" value="1"/>
</dbReference>
<dbReference type="SUPFAM" id="SSF56112">
    <property type="entry name" value="Protein kinase-like (PK-like)"/>
    <property type="match status" value="1"/>
</dbReference>
<feature type="transmembrane region" description="Helical" evidence="8">
    <location>
        <begin position="90"/>
        <end position="115"/>
    </location>
</feature>
<evidence type="ECO:0000256" key="8">
    <source>
        <dbReference type="SAM" id="Phobius"/>
    </source>
</evidence>
<dbReference type="FunFam" id="3.30.200.20:FF:000342">
    <property type="entry name" value="Protein kinase superfamily protein"/>
    <property type="match status" value="1"/>
</dbReference>
<keyword evidence="2 5" id="KW-0547">Nucleotide-binding</keyword>
<dbReference type="PROSITE" id="PS50011">
    <property type="entry name" value="PROTEIN_KINASE_DOM"/>
    <property type="match status" value="1"/>
</dbReference>
<evidence type="ECO:0000256" key="4">
    <source>
        <dbReference type="ARBA" id="ARBA00022840"/>
    </source>
</evidence>
<feature type="region of interest" description="Disordered" evidence="7">
    <location>
        <begin position="30"/>
        <end position="56"/>
    </location>
</feature>
<dbReference type="Gene3D" id="1.10.510.10">
    <property type="entry name" value="Transferase(Phosphotransferase) domain 1"/>
    <property type="match status" value="1"/>
</dbReference>
<evidence type="ECO:0000256" key="7">
    <source>
        <dbReference type="SAM" id="MobiDB-lite"/>
    </source>
</evidence>
<dbReference type="InterPro" id="IPR008271">
    <property type="entry name" value="Ser/Thr_kinase_AS"/>
</dbReference>
<evidence type="ECO:0000259" key="10">
    <source>
        <dbReference type="PROSITE" id="PS50011"/>
    </source>
</evidence>
<feature type="domain" description="Protein kinase" evidence="10">
    <location>
        <begin position="170"/>
        <end position="441"/>
    </location>
</feature>
<dbReference type="SMART" id="SM00220">
    <property type="entry name" value="S_TKc"/>
    <property type="match status" value="1"/>
</dbReference>
<dbReference type="InterPro" id="IPR000719">
    <property type="entry name" value="Prot_kinase_dom"/>
</dbReference>
<dbReference type="AlphaFoldDB" id="A0A0A9BCZ4"/>
<dbReference type="GO" id="GO:0005524">
    <property type="term" value="F:ATP binding"/>
    <property type="evidence" value="ECO:0007669"/>
    <property type="project" value="UniProtKB-UniRule"/>
</dbReference>
<dbReference type="PROSITE" id="PS00107">
    <property type="entry name" value="PROTEIN_KINASE_ATP"/>
    <property type="match status" value="1"/>
</dbReference>
<dbReference type="InterPro" id="IPR017441">
    <property type="entry name" value="Protein_kinase_ATP_BS"/>
</dbReference>
<feature type="chain" id="PRO_5002062875" description="Protein kinase domain-containing protein" evidence="9">
    <location>
        <begin position="25"/>
        <end position="468"/>
    </location>
</feature>
<keyword evidence="1" id="KW-0808">Transferase</keyword>
<dbReference type="GO" id="GO:0004674">
    <property type="term" value="F:protein serine/threonine kinase activity"/>
    <property type="evidence" value="ECO:0007669"/>
    <property type="project" value="UniProtKB-KW"/>
</dbReference>
<dbReference type="FunFam" id="1.10.510.10:FF:000223">
    <property type="entry name" value="probable receptor-like protein kinase At1g80640"/>
    <property type="match status" value="1"/>
</dbReference>
<protein>
    <recommendedName>
        <fullName evidence="10">Protein kinase domain-containing protein</fullName>
    </recommendedName>
</protein>
<evidence type="ECO:0000256" key="5">
    <source>
        <dbReference type="PROSITE-ProRule" id="PRU10141"/>
    </source>
</evidence>
<dbReference type="PROSITE" id="PS00108">
    <property type="entry name" value="PROTEIN_KINASE_ST"/>
    <property type="match status" value="1"/>
</dbReference>
<evidence type="ECO:0000256" key="3">
    <source>
        <dbReference type="ARBA" id="ARBA00022777"/>
    </source>
</evidence>
<evidence type="ECO:0000256" key="1">
    <source>
        <dbReference type="ARBA" id="ARBA00022679"/>
    </source>
</evidence>
<accession>A0A0A9BCZ4</accession>
<keyword evidence="8" id="KW-0812">Transmembrane</keyword>
<dbReference type="CDD" id="cd14066">
    <property type="entry name" value="STKc_IRAK"/>
    <property type="match status" value="1"/>
</dbReference>
<dbReference type="PANTHER" id="PTHR47989">
    <property type="entry name" value="OS01G0750732 PROTEIN"/>
    <property type="match status" value="1"/>
</dbReference>
<dbReference type="Pfam" id="PF00069">
    <property type="entry name" value="Pkinase"/>
    <property type="match status" value="1"/>
</dbReference>
<evidence type="ECO:0000256" key="2">
    <source>
        <dbReference type="ARBA" id="ARBA00022741"/>
    </source>
</evidence>
<keyword evidence="4 5" id="KW-0067">ATP-binding</keyword>
<dbReference type="EMBL" id="GBRH01237862">
    <property type="protein sequence ID" value="JAD60033.1"/>
    <property type="molecule type" value="Transcribed_RNA"/>
</dbReference>
<reference evidence="11" key="2">
    <citation type="journal article" date="2015" name="Data Brief">
        <title>Shoot transcriptome of the giant reed, Arundo donax.</title>
        <authorList>
            <person name="Barrero R.A."/>
            <person name="Guerrero F.D."/>
            <person name="Moolhuijzen P."/>
            <person name="Goolsby J.A."/>
            <person name="Tidwell J."/>
            <person name="Bellgard S.E."/>
            <person name="Bellgard M.I."/>
        </authorList>
    </citation>
    <scope>NUCLEOTIDE SEQUENCE</scope>
    <source>
        <tissue evidence="11">Shoot tissue taken approximately 20 cm above the soil surface</tissue>
    </source>
</reference>
<sequence>MAPPLPLLCSSVLLLLLLCRPLLANGRAPPPEAFSPSHGPSNEPVRQAPSTTNGSAASANASAAVVPAAAAPPPLVVIVVERHHHLRRELIAAIVLSSVVGATVVVATLYACILWRRSRQALDSKGIQSSDTARIAFVPMLNSFNSFKTSKKSAVATMDYASLEAATGKFSESNVLGVGGFGCVYKANFDGGVAAAVKRLAGGGQDCEKEFENELDLLGRIRHPNIVSLVGFCIHEENRFIVYELMENGSLDTQLHGPSHGSALSWHIRMKIALDTARGLEYLHEHCNPTIIHRDLKSSNILLDSDFNAKISDFGLAVTSGNHSKGNLKLSGTLDYVAPEYLLDGKLTEKSDVYAFGVVLLELLLGRKPVEKTAQSQRQSIVTWAMPQLTDRSKLINIIDPMIKDTMDLKHLYQVAAVAVLCVQPEPSYRPLITDVLHSLIPLVPMDLGGTLRIGPESPYATQKHYPR</sequence>
<comment type="similarity">
    <text evidence="6">Belongs to the protein kinase superfamily.</text>
</comment>
<reference evidence="11" key="1">
    <citation type="submission" date="2014-09" db="EMBL/GenBank/DDBJ databases">
        <authorList>
            <person name="Magalhaes I.L.F."/>
            <person name="Oliveira U."/>
            <person name="Santos F.R."/>
            <person name="Vidigal T.H.D.A."/>
            <person name="Brescovit A.D."/>
            <person name="Santos A.J."/>
        </authorList>
    </citation>
    <scope>NUCLEOTIDE SEQUENCE</scope>
    <source>
        <tissue evidence="11">Shoot tissue taken approximately 20 cm above the soil surface</tissue>
    </source>
</reference>
<evidence type="ECO:0000256" key="9">
    <source>
        <dbReference type="SAM" id="SignalP"/>
    </source>
</evidence>
<feature type="binding site" evidence="5">
    <location>
        <position position="198"/>
    </location>
    <ligand>
        <name>ATP</name>
        <dbReference type="ChEBI" id="CHEBI:30616"/>
    </ligand>
</feature>
<feature type="signal peptide" evidence="9">
    <location>
        <begin position="1"/>
        <end position="24"/>
    </location>
</feature>
<dbReference type="Gene3D" id="3.30.200.20">
    <property type="entry name" value="Phosphorylase Kinase, domain 1"/>
    <property type="match status" value="1"/>
</dbReference>
<proteinExistence type="inferred from homology"/>
<keyword evidence="6" id="KW-0723">Serine/threonine-protein kinase</keyword>
<name>A0A0A9BCZ4_ARUDO</name>
<keyword evidence="8" id="KW-0472">Membrane</keyword>
<keyword evidence="8" id="KW-1133">Transmembrane helix</keyword>
<keyword evidence="3" id="KW-0418">Kinase</keyword>
<dbReference type="InterPro" id="IPR011009">
    <property type="entry name" value="Kinase-like_dom_sf"/>
</dbReference>
<keyword evidence="9" id="KW-0732">Signal</keyword>
<organism evidence="11">
    <name type="scientific">Arundo donax</name>
    <name type="common">Giant reed</name>
    <name type="synonym">Donax arundinaceus</name>
    <dbReference type="NCBI Taxonomy" id="35708"/>
    <lineage>
        <taxon>Eukaryota</taxon>
        <taxon>Viridiplantae</taxon>
        <taxon>Streptophyta</taxon>
        <taxon>Embryophyta</taxon>
        <taxon>Tracheophyta</taxon>
        <taxon>Spermatophyta</taxon>
        <taxon>Magnoliopsida</taxon>
        <taxon>Liliopsida</taxon>
        <taxon>Poales</taxon>
        <taxon>Poaceae</taxon>
        <taxon>PACMAD clade</taxon>
        <taxon>Arundinoideae</taxon>
        <taxon>Arundineae</taxon>
        <taxon>Arundo</taxon>
    </lineage>
</organism>
<evidence type="ECO:0000256" key="6">
    <source>
        <dbReference type="RuleBase" id="RU000304"/>
    </source>
</evidence>
<evidence type="ECO:0000313" key="11">
    <source>
        <dbReference type="EMBL" id="JAD60033.1"/>
    </source>
</evidence>